<dbReference type="Proteomes" id="UP000029424">
    <property type="component" value="Chromosome 2"/>
</dbReference>
<proteinExistence type="predicted"/>
<reference evidence="2 3" key="1">
    <citation type="submission" date="2014-06" db="EMBL/GenBank/DDBJ databases">
        <authorList>
            <person name="Bishop-Lilly K.A."/>
            <person name="Broomall S.M."/>
            <person name="Chain P.S."/>
            <person name="Chertkov O."/>
            <person name="Coyne S.R."/>
            <person name="Daligault H.E."/>
            <person name="Davenport K.W."/>
            <person name="Erkkila T."/>
            <person name="Frey K.G."/>
            <person name="Gibbons H.S."/>
            <person name="Gu W."/>
            <person name="Jaissle J."/>
            <person name="Johnson S.L."/>
            <person name="Koroleva G.I."/>
            <person name="Ladner J.T."/>
            <person name="Lo C.-C."/>
            <person name="Minogue T.D."/>
            <person name="Munk C."/>
            <person name="Palacios G.F."/>
            <person name="Redden C.L."/>
            <person name="Rosenzweig C.N."/>
            <person name="Scholz M.B."/>
            <person name="Teshima H."/>
            <person name="Xu Y."/>
        </authorList>
    </citation>
    <scope>NUCLEOTIDE SEQUENCE [LARGE SCALE GENOMIC DNA]</scope>
    <source>
        <strain evidence="2 3">EO147</strain>
    </source>
</reference>
<feature type="compositionally biased region" description="Basic and acidic residues" evidence="1">
    <location>
        <begin position="9"/>
        <end position="32"/>
    </location>
</feature>
<protein>
    <recommendedName>
        <fullName evidence="4">DUF2795 domain-containing protein</fullName>
    </recommendedName>
</protein>
<keyword evidence="3" id="KW-1185">Reference proteome</keyword>
<dbReference type="KEGG" id="bok:DM82_4075"/>
<dbReference type="RefSeq" id="WP_010110754.1">
    <property type="nucleotide sequence ID" value="NZ_CP008727.1"/>
</dbReference>
<organism evidence="2 3">
    <name type="scientific">Burkholderia oklahomensis</name>
    <dbReference type="NCBI Taxonomy" id="342113"/>
    <lineage>
        <taxon>Bacteria</taxon>
        <taxon>Pseudomonadati</taxon>
        <taxon>Pseudomonadota</taxon>
        <taxon>Betaproteobacteria</taxon>
        <taxon>Burkholderiales</taxon>
        <taxon>Burkholderiaceae</taxon>
        <taxon>Burkholderia</taxon>
        <taxon>pseudomallei group</taxon>
    </lineage>
</organism>
<sequence length="101" mass="11308">MTSQRHPHTGHELSRSRAHEGERMQQDHDKGGHQGGHGKAPSPVDIQKTLKGMDYPASKDDVVRCAERSHADGDVIDMLRRIPDRRYDTPASVSKEVGRLM</sequence>
<dbReference type="InterPro" id="IPR021527">
    <property type="entry name" value="DUF2795"/>
</dbReference>
<dbReference type="AlphaFoldDB" id="A0AAI8FRW1"/>
<evidence type="ECO:0000256" key="1">
    <source>
        <dbReference type="SAM" id="MobiDB-lite"/>
    </source>
</evidence>
<accession>A0AAI8FRW1</accession>
<evidence type="ECO:0000313" key="3">
    <source>
        <dbReference type="Proteomes" id="UP000029424"/>
    </source>
</evidence>
<evidence type="ECO:0008006" key="4">
    <source>
        <dbReference type="Google" id="ProtNLM"/>
    </source>
</evidence>
<gene>
    <name evidence="2" type="ORF">DM82_4075</name>
</gene>
<dbReference type="EMBL" id="CP008727">
    <property type="protein sequence ID" value="AIO70362.1"/>
    <property type="molecule type" value="Genomic_DNA"/>
</dbReference>
<dbReference type="Pfam" id="PF11387">
    <property type="entry name" value="DUF2795"/>
    <property type="match status" value="1"/>
</dbReference>
<feature type="region of interest" description="Disordered" evidence="1">
    <location>
        <begin position="1"/>
        <end position="46"/>
    </location>
</feature>
<name>A0AAI8FRW1_9BURK</name>
<evidence type="ECO:0000313" key="2">
    <source>
        <dbReference type="EMBL" id="AIO70362.1"/>
    </source>
</evidence>